<feature type="transmembrane region" description="Helical" evidence="7">
    <location>
        <begin position="646"/>
        <end position="664"/>
    </location>
</feature>
<feature type="domain" description="Na+/H+ antiporter NhaC-like C-terminal" evidence="8">
    <location>
        <begin position="295"/>
        <end position="634"/>
    </location>
</feature>
<feature type="transmembrane region" description="Helical" evidence="7">
    <location>
        <begin position="280"/>
        <end position="307"/>
    </location>
</feature>
<dbReference type="EMBL" id="CP042910">
    <property type="protein sequence ID" value="QEG15407.1"/>
    <property type="molecule type" value="Genomic_DNA"/>
</dbReference>
<dbReference type="Proteomes" id="UP000322887">
    <property type="component" value="Chromosome"/>
</dbReference>
<evidence type="ECO:0000256" key="2">
    <source>
        <dbReference type="ARBA" id="ARBA00022475"/>
    </source>
</evidence>
<evidence type="ECO:0000256" key="4">
    <source>
        <dbReference type="ARBA" id="ARBA00022989"/>
    </source>
</evidence>
<feature type="transmembrane region" description="Helical" evidence="7">
    <location>
        <begin position="621"/>
        <end position="639"/>
    </location>
</feature>
<feature type="transmembrane region" description="Helical" evidence="7">
    <location>
        <begin position="479"/>
        <end position="501"/>
    </location>
</feature>
<keyword evidence="2" id="KW-1003">Cell membrane</keyword>
<dbReference type="PANTHER" id="PTHR43478">
    <property type="entry name" value="NA+/H+ ANTIPORTER-RELATED"/>
    <property type="match status" value="1"/>
</dbReference>
<gene>
    <name evidence="9" type="primary">mleN</name>
    <name evidence="9" type="ORF">GmarT_12470</name>
</gene>
<evidence type="ECO:0000256" key="5">
    <source>
        <dbReference type="ARBA" id="ARBA00023136"/>
    </source>
</evidence>
<evidence type="ECO:0000313" key="9">
    <source>
        <dbReference type="EMBL" id="QEG15407.1"/>
    </source>
</evidence>
<comment type="subcellular location">
    <subcellularLocation>
        <location evidence="1">Cell membrane</location>
        <topology evidence="1">Multi-pass membrane protein</topology>
    </subcellularLocation>
</comment>
<name>A0ABX5YI83_9PLAN</name>
<feature type="transmembrane region" description="Helical" evidence="7">
    <location>
        <begin position="551"/>
        <end position="568"/>
    </location>
</feature>
<feature type="transmembrane region" description="Helical" evidence="7">
    <location>
        <begin position="156"/>
        <end position="180"/>
    </location>
</feature>
<evidence type="ECO:0000256" key="3">
    <source>
        <dbReference type="ARBA" id="ARBA00022692"/>
    </source>
</evidence>
<dbReference type="PANTHER" id="PTHR43478:SF1">
    <property type="entry name" value="NA+_H+ ANTIPORTER NHAC-LIKE C-TERMINAL DOMAIN-CONTAINING PROTEIN"/>
    <property type="match status" value="1"/>
</dbReference>
<accession>A0ABX5YI83</accession>
<evidence type="ECO:0000259" key="8">
    <source>
        <dbReference type="Pfam" id="PF03553"/>
    </source>
</evidence>
<sequence length="719" mass="78089">MAAIHSLLIILTSFLAQTDQITDVPLKQEPARYEIEAPPIAVIGIPVGQVTLRALKLDGTLDTEFSGHPKQIIGLELWVRDVDTALPPFENGVLELKTDLAQNQKVFITADTIVVDPDIRGTATVVVYRISRWLSLLPPIIAVILAIWFRNIILALLVSIWLGAVILAHGNLFLGFVHTLDTFVIHEIVEPGSSSYSHMMIILFTMFLGAMVGVMSAGGGTAALVNRLSRYSTKREHSQLMTWFLGLVVFFDDYANSLLVGTSMRPFTDRMKVSREKLAFLVDSTAAPVSGIAIISTWVGVEIGYIADTYSSLGISEDYYTTFLYSLPYRFYPLHLLAFVWLVAYLGNDYGPMLKAETRAIAFNQLVRPGRFNVVEAELGSDNGELARRQLLRNALIPLSVLLGLAMIGLWWTGTIEIDRLNLERLEEGKPLLDQSMSKILEHASPNRVLLISSFLASISAVASCSFTKALSLNECVEAWSAGAKSMFLAILILVLAWAVATVCDENHLNTAGVLVELLSGSLSPNWMPTITFLLAAAVSFATGSSWSTMGLLMPLAISLTYSLLVPLNEADPNHHLMLGTIGGVLAGAIFGDHCSPISDTTVLSSAASGSDHLDHVLTQMPYALTVAIVSVVFGYIPVGFGIQPYILLPVGLVVLFLILQFYGKSAEAEAQKLLDAGVRAEDFNLSEDREPDEAGIIDTNDSDSEDDPESAEGAVEEA</sequence>
<proteinExistence type="predicted"/>
<feature type="transmembrane region" description="Helical" evidence="7">
    <location>
        <begin position="395"/>
        <end position="414"/>
    </location>
</feature>
<keyword evidence="5 7" id="KW-0472">Membrane</keyword>
<keyword evidence="3 7" id="KW-0812">Transmembrane</keyword>
<feature type="compositionally biased region" description="Acidic residues" evidence="6">
    <location>
        <begin position="690"/>
        <end position="719"/>
    </location>
</feature>
<evidence type="ECO:0000256" key="7">
    <source>
        <dbReference type="SAM" id="Phobius"/>
    </source>
</evidence>
<feature type="region of interest" description="Disordered" evidence="6">
    <location>
        <begin position="685"/>
        <end position="719"/>
    </location>
</feature>
<evidence type="ECO:0000256" key="6">
    <source>
        <dbReference type="SAM" id="MobiDB-lite"/>
    </source>
</evidence>
<feature type="transmembrane region" description="Helical" evidence="7">
    <location>
        <begin position="327"/>
        <end position="346"/>
    </location>
</feature>
<keyword evidence="4 7" id="KW-1133">Transmembrane helix</keyword>
<dbReference type="Pfam" id="PF03553">
    <property type="entry name" value="Na_H_antiporter"/>
    <property type="match status" value="1"/>
</dbReference>
<protein>
    <submittedName>
        <fullName evidence="9">Malate-2H(+)/Na(+)-lactate antiporter</fullName>
    </submittedName>
</protein>
<dbReference type="InterPro" id="IPR018461">
    <property type="entry name" value="Na/H_Antiport_NhaC-like_C"/>
</dbReference>
<evidence type="ECO:0000256" key="1">
    <source>
        <dbReference type="ARBA" id="ARBA00004651"/>
    </source>
</evidence>
<dbReference type="GeneID" id="98645890"/>
<feature type="transmembrane region" description="Helical" evidence="7">
    <location>
        <begin position="130"/>
        <end position="149"/>
    </location>
</feature>
<feature type="transmembrane region" description="Helical" evidence="7">
    <location>
        <begin position="200"/>
        <end position="225"/>
    </location>
</feature>
<organism evidence="9 10">
    <name type="scientific">Gimesia maris</name>
    <dbReference type="NCBI Taxonomy" id="122"/>
    <lineage>
        <taxon>Bacteria</taxon>
        <taxon>Pseudomonadati</taxon>
        <taxon>Planctomycetota</taxon>
        <taxon>Planctomycetia</taxon>
        <taxon>Planctomycetales</taxon>
        <taxon>Planctomycetaceae</taxon>
        <taxon>Gimesia</taxon>
    </lineage>
</organism>
<keyword evidence="10" id="KW-1185">Reference proteome</keyword>
<dbReference type="RefSeq" id="WP_002649165.1">
    <property type="nucleotide sequence ID" value="NZ_CP042910.1"/>
</dbReference>
<evidence type="ECO:0000313" key="10">
    <source>
        <dbReference type="Proteomes" id="UP000322887"/>
    </source>
</evidence>
<reference evidence="9 10" key="1">
    <citation type="submission" date="2019-08" db="EMBL/GenBank/DDBJ databases">
        <title>Deep-cultivation of Planctomycetes and their phenomic and genomic characterization uncovers novel biology.</title>
        <authorList>
            <person name="Wiegand S."/>
            <person name="Jogler M."/>
            <person name="Boedeker C."/>
            <person name="Pinto D."/>
            <person name="Vollmers J."/>
            <person name="Rivas-Marin E."/>
            <person name="Kohn T."/>
            <person name="Peeters S.H."/>
            <person name="Heuer A."/>
            <person name="Rast P."/>
            <person name="Oberbeckmann S."/>
            <person name="Bunk B."/>
            <person name="Jeske O."/>
            <person name="Meyerdierks A."/>
            <person name="Storesund J.E."/>
            <person name="Kallscheuer N."/>
            <person name="Luecker S."/>
            <person name="Lage O.M."/>
            <person name="Pohl T."/>
            <person name="Merkel B.J."/>
            <person name="Hornburger P."/>
            <person name="Mueller R.-W."/>
            <person name="Bruemmer F."/>
            <person name="Labrenz M."/>
            <person name="Spormann A.M."/>
            <person name="Op den Camp H."/>
            <person name="Overmann J."/>
            <person name="Amann R."/>
            <person name="Jetten M.S.M."/>
            <person name="Mascher T."/>
            <person name="Medema M.H."/>
            <person name="Devos D.P."/>
            <person name="Kaster A.-K."/>
            <person name="Ovreas L."/>
            <person name="Rohde M."/>
            <person name="Galperin M.Y."/>
            <person name="Jogler C."/>
        </authorList>
    </citation>
    <scope>NUCLEOTIDE SEQUENCE [LARGE SCALE GENOMIC DNA]</scope>
    <source>
        <strain evidence="9 10">DSM 8797</strain>
    </source>
</reference>